<comment type="subcellular location">
    <subcellularLocation>
        <location evidence="1">Membrane</location>
        <topology evidence="1">Multi-pass membrane protein</topology>
    </subcellularLocation>
</comment>
<evidence type="ECO:0000256" key="5">
    <source>
        <dbReference type="SAM" id="Phobius"/>
    </source>
</evidence>
<keyword evidence="2 5" id="KW-0812">Transmembrane</keyword>
<gene>
    <name evidence="8" type="ORF">KX928_15905</name>
</gene>
<feature type="transmembrane region" description="Helical" evidence="5">
    <location>
        <begin position="181"/>
        <end position="202"/>
    </location>
</feature>
<dbReference type="PANTHER" id="PTHR32322">
    <property type="entry name" value="INNER MEMBRANE TRANSPORTER"/>
    <property type="match status" value="1"/>
</dbReference>
<sequence>MTPAQQGHAAMLAFSALVAGSFSLGAQAANQIDPAALNAVRFVIAAGVIGLAALMTTGLPRSAFRAPWRYLLLGTTFAVYFVLMFEGLKTAPPVSAAAVFTLTPVMAAVFGWVLLRQITTPRMALALAIGAVGALWVIFRADLSALRAFEVGRGEAVYFAGCIAHAVYTPLVRKLNRGEPAFAFTFGMLVAGAVVLLIYAWPEIVATPWATLAPIVWVTLIYIALFASAATFVLLQTATLRLPSAKVMAYTYLTPSWVILWELALGNSVPGPVVFGGVAITIVALLLLLRDETAAITREKTAEQNLHRVR</sequence>
<feature type="transmembrane region" description="Helical" evidence="5">
    <location>
        <begin position="151"/>
        <end position="169"/>
    </location>
</feature>
<evidence type="ECO:0000256" key="4">
    <source>
        <dbReference type="ARBA" id="ARBA00023136"/>
    </source>
</evidence>
<evidence type="ECO:0000259" key="7">
    <source>
        <dbReference type="Pfam" id="PF00892"/>
    </source>
</evidence>
<feature type="transmembrane region" description="Helical" evidence="5">
    <location>
        <begin position="94"/>
        <end position="115"/>
    </location>
</feature>
<feature type="domain" description="EamA" evidence="7">
    <location>
        <begin position="7"/>
        <end position="138"/>
    </location>
</feature>
<dbReference type="InterPro" id="IPR000620">
    <property type="entry name" value="EamA_dom"/>
</dbReference>
<dbReference type="InterPro" id="IPR050638">
    <property type="entry name" value="AA-Vitamin_Transporters"/>
</dbReference>
<accession>A0A9X1JZE1</accession>
<proteinExistence type="predicted"/>
<dbReference type="EMBL" id="JAHXDN010000004">
    <property type="protein sequence ID" value="MBW4709276.1"/>
    <property type="molecule type" value="Genomic_DNA"/>
</dbReference>
<evidence type="ECO:0000256" key="2">
    <source>
        <dbReference type="ARBA" id="ARBA00022692"/>
    </source>
</evidence>
<evidence type="ECO:0000256" key="6">
    <source>
        <dbReference type="SAM" id="SignalP"/>
    </source>
</evidence>
<feature type="chain" id="PRO_5040943610" evidence="6">
    <location>
        <begin position="29"/>
        <end position="310"/>
    </location>
</feature>
<organism evidence="8 9">
    <name type="scientific">Roseobacter insulae</name>
    <dbReference type="NCBI Taxonomy" id="2859783"/>
    <lineage>
        <taxon>Bacteria</taxon>
        <taxon>Pseudomonadati</taxon>
        <taxon>Pseudomonadota</taxon>
        <taxon>Alphaproteobacteria</taxon>
        <taxon>Rhodobacterales</taxon>
        <taxon>Roseobacteraceae</taxon>
        <taxon>Roseobacter</taxon>
    </lineage>
</organism>
<dbReference type="Pfam" id="PF00892">
    <property type="entry name" value="EamA"/>
    <property type="match status" value="2"/>
</dbReference>
<dbReference type="PANTHER" id="PTHR32322:SF2">
    <property type="entry name" value="EAMA DOMAIN-CONTAINING PROTEIN"/>
    <property type="match status" value="1"/>
</dbReference>
<evidence type="ECO:0000313" key="9">
    <source>
        <dbReference type="Proteomes" id="UP001138661"/>
    </source>
</evidence>
<dbReference type="AlphaFoldDB" id="A0A9X1JZE1"/>
<feature type="transmembrane region" description="Helical" evidence="5">
    <location>
        <begin position="271"/>
        <end position="289"/>
    </location>
</feature>
<protein>
    <submittedName>
        <fullName evidence="8">DMT family transporter</fullName>
    </submittedName>
</protein>
<feature type="transmembrane region" description="Helical" evidence="5">
    <location>
        <begin position="70"/>
        <end position="88"/>
    </location>
</feature>
<feature type="transmembrane region" description="Helical" evidence="5">
    <location>
        <begin position="122"/>
        <end position="139"/>
    </location>
</feature>
<evidence type="ECO:0000256" key="3">
    <source>
        <dbReference type="ARBA" id="ARBA00022989"/>
    </source>
</evidence>
<keyword evidence="4 5" id="KW-0472">Membrane</keyword>
<keyword evidence="6" id="KW-0732">Signal</keyword>
<feature type="transmembrane region" description="Helical" evidence="5">
    <location>
        <begin position="38"/>
        <end position="58"/>
    </location>
</feature>
<dbReference type="RefSeq" id="WP_219504618.1">
    <property type="nucleotide sequence ID" value="NZ_JAHXDN010000004.1"/>
</dbReference>
<feature type="transmembrane region" description="Helical" evidence="5">
    <location>
        <begin position="214"/>
        <end position="235"/>
    </location>
</feature>
<keyword evidence="3 5" id="KW-1133">Transmembrane helix</keyword>
<dbReference type="GO" id="GO:0016020">
    <property type="term" value="C:membrane"/>
    <property type="evidence" value="ECO:0007669"/>
    <property type="project" value="UniProtKB-SubCell"/>
</dbReference>
<feature type="signal peptide" evidence="6">
    <location>
        <begin position="1"/>
        <end position="28"/>
    </location>
</feature>
<evidence type="ECO:0000313" key="8">
    <source>
        <dbReference type="EMBL" id="MBW4709276.1"/>
    </source>
</evidence>
<feature type="transmembrane region" description="Helical" evidence="5">
    <location>
        <begin position="247"/>
        <end position="265"/>
    </location>
</feature>
<keyword evidence="9" id="KW-1185">Reference proteome</keyword>
<name>A0A9X1JZE1_9RHOB</name>
<comment type="caution">
    <text evidence="8">The sequence shown here is derived from an EMBL/GenBank/DDBJ whole genome shotgun (WGS) entry which is preliminary data.</text>
</comment>
<reference evidence="8" key="1">
    <citation type="submission" date="2021-07" db="EMBL/GenBank/DDBJ databases">
        <title>Roseobacter insulae sp. nov., isolated from a tidal flat.</title>
        <authorList>
            <person name="Park S."/>
            <person name="Yoon J.-H."/>
        </authorList>
    </citation>
    <scope>NUCLEOTIDE SEQUENCE</scope>
    <source>
        <strain evidence="8">YSTF-M11</strain>
    </source>
</reference>
<evidence type="ECO:0000256" key="1">
    <source>
        <dbReference type="ARBA" id="ARBA00004141"/>
    </source>
</evidence>
<dbReference type="Proteomes" id="UP001138661">
    <property type="component" value="Unassembled WGS sequence"/>
</dbReference>
<feature type="domain" description="EamA" evidence="7">
    <location>
        <begin position="154"/>
        <end position="289"/>
    </location>
</feature>